<feature type="domain" description="ABC transporter" evidence="4">
    <location>
        <begin position="1"/>
        <end position="231"/>
    </location>
</feature>
<dbReference type="Gene3D" id="3.40.50.300">
    <property type="entry name" value="P-loop containing nucleotide triphosphate hydrolases"/>
    <property type="match status" value="1"/>
</dbReference>
<dbReference type="Proteomes" id="UP001157134">
    <property type="component" value="Unassembled WGS sequence"/>
</dbReference>
<dbReference type="SMART" id="SM00382">
    <property type="entry name" value="AAA"/>
    <property type="match status" value="1"/>
</dbReference>
<dbReference type="Pfam" id="PF00005">
    <property type="entry name" value="ABC_tran"/>
    <property type="match status" value="1"/>
</dbReference>
<evidence type="ECO:0000313" key="6">
    <source>
        <dbReference type="Proteomes" id="UP001157134"/>
    </source>
</evidence>
<organism evidence="5 6">
    <name type="scientific">Thalassotalea loyana</name>
    <dbReference type="NCBI Taxonomy" id="280483"/>
    <lineage>
        <taxon>Bacteria</taxon>
        <taxon>Pseudomonadati</taxon>
        <taxon>Pseudomonadota</taxon>
        <taxon>Gammaproteobacteria</taxon>
        <taxon>Alteromonadales</taxon>
        <taxon>Colwelliaceae</taxon>
        <taxon>Thalassotalea</taxon>
    </lineage>
</organism>
<gene>
    <name evidence="5" type="primary">modC_2</name>
    <name evidence="5" type="ORF">tloyanaT_15020</name>
</gene>
<keyword evidence="1" id="KW-0813">Transport</keyword>
<protein>
    <submittedName>
        <fullName evidence="5">Molybdenum import ATP-binding protein ModC</fullName>
    </submittedName>
</protein>
<dbReference type="SUPFAM" id="SSF50331">
    <property type="entry name" value="MOP-like"/>
    <property type="match status" value="1"/>
</dbReference>
<reference evidence="5 6" key="1">
    <citation type="submission" date="2023-03" db="EMBL/GenBank/DDBJ databases">
        <title>Thalassotalea loyana LMG 22536T draft genome sequence.</title>
        <authorList>
            <person name="Sawabe T."/>
        </authorList>
    </citation>
    <scope>NUCLEOTIDE SEQUENCE [LARGE SCALE GENOMIC DNA]</scope>
    <source>
        <strain evidence="5 6">LMG 22536</strain>
    </source>
</reference>
<proteinExistence type="predicted"/>
<dbReference type="InterPro" id="IPR017871">
    <property type="entry name" value="ABC_transporter-like_CS"/>
</dbReference>
<dbReference type="PROSITE" id="PS50893">
    <property type="entry name" value="ABC_TRANSPORTER_2"/>
    <property type="match status" value="1"/>
</dbReference>
<sequence>MLNIDIHSPLTGFDLTINEHLKSNAITGIFGHSGAGKTTLLRAIAGLNKETSGTIKLDDVSWLDSHNNCFVSPEHRQVSMVFQEARLFPHLTIAQNLRYAQVRCKDANIHYSELIETMGIKPLLNKEITTLSGGEKQRVALARAILSEPKLLLLDEPLSALDSGSRKQFLALLRQIHKKYHIPMIFVSHQIAEIQQLTDEMIVLDHGNVTHFGKTADVIYTLSDLGDIREQTSLDLVINKHLSDYGITELLLANSQKLYLPTHHLNHEQQQRVRCTVMSTDISISVQSPESTSIMNVVPVVITKIIKLKNKAKVQVGYKNQTFFVTISLYSLFTLGLSLQQHVFIQFKASALKTI</sequence>
<dbReference type="SUPFAM" id="SSF52540">
    <property type="entry name" value="P-loop containing nucleoside triphosphate hydrolases"/>
    <property type="match status" value="1"/>
</dbReference>
<evidence type="ECO:0000256" key="2">
    <source>
        <dbReference type="ARBA" id="ARBA00022741"/>
    </source>
</evidence>
<name>A0ABQ6HCP9_9GAMM</name>
<dbReference type="InterPro" id="IPR008995">
    <property type="entry name" value="Mo/tungstate-bd_C_term_dom"/>
</dbReference>
<dbReference type="PANTHER" id="PTHR42781:SF4">
    <property type="entry name" value="SPERMIDINE_PUTRESCINE IMPORT ATP-BINDING PROTEIN POTA"/>
    <property type="match status" value="1"/>
</dbReference>
<dbReference type="InterPro" id="IPR050093">
    <property type="entry name" value="ABC_SmlMolc_Importer"/>
</dbReference>
<comment type="caution">
    <text evidence="5">The sequence shown here is derived from an EMBL/GenBank/DDBJ whole genome shotgun (WGS) entry which is preliminary data.</text>
</comment>
<keyword evidence="3 5" id="KW-0067">ATP-binding</keyword>
<evidence type="ECO:0000259" key="4">
    <source>
        <dbReference type="PROSITE" id="PS50893"/>
    </source>
</evidence>
<dbReference type="Gene3D" id="2.40.50.100">
    <property type="match status" value="1"/>
</dbReference>
<dbReference type="PANTHER" id="PTHR42781">
    <property type="entry name" value="SPERMIDINE/PUTRESCINE IMPORT ATP-BINDING PROTEIN POTA"/>
    <property type="match status" value="1"/>
</dbReference>
<evidence type="ECO:0000256" key="3">
    <source>
        <dbReference type="ARBA" id="ARBA00022840"/>
    </source>
</evidence>
<dbReference type="EMBL" id="BSSV01000002">
    <property type="protein sequence ID" value="GLX85250.1"/>
    <property type="molecule type" value="Genomic_DNA"/>
</dbReference>
<dbReference type="RefSeq" id="WP_284297159.1">
    <property type="nucleotide sequence ID" value="NZ_BSSV01000002.1"/>
</dbReference>
<dbReference type="InterPro" id="IPR003439">
    <property type="entry name" value="ABC_transporter-like_ATP-bd"/>
</dbReference>
<dbReference type="PROSITE" id="PS00211">
    <property type="entry name" value="ABC_TRANSPORTER_1"/>
    <property type="match status" value="1"/>
</dbReference>
<keyword evidence="2" id="KW-0547">Nucleotide-binding</keyword>
<dbReference type="InterPro" id="IPR011868">
    <property type="entry name" value="ModC_ABC_ATP-bd"/>
</dbReference>
<dbReference type="InterPro" id="IPR027417">
    <property type="entry name" value="P-loop_NTPase"/>
</dbReference>
<evidence type="ECO:0000313" key="5">
    <source>
        <dbReference type="EMBL" id="GLX85250.1"/>
    </source>
</evidence>
<dbReference type="InterPro" id="IPR003593">
    <property type="entry name" value="AAA+_ATPase"/>
</dbReference>
<dbReference type="GO" id="GO:0005524">
    <property type="term" value="F:ATP binding"/>
    <property type="evidence" value="ECO:0007669"/>
    <property type="project" value="UniProtKB-KW"/>
</dbReference>
<keyword evidence="6" id="KW-1185">Reference proteome</keyword>
<evidence type="ECO:0000256" key="1">
    <source>
        <dbReference type="ARBA" id="ARBA00022448"/>
    </source>
</evidence>
<dbReference type="NCBIfam" id="TIGR02142">
    <property type="entry name" value="modC_ABC"/>
    <property type="match status" value="1"/>
</dbReference>
<accession>A0ABQ6HCP9</accession>